<reference evidence="1" key="1">
    <citation type="submission" date="2020-02" db="EMBL/GenBank/DDBJ databases">
        <authorList>
            <person name="Meier V. D."/>
        </authorList>
    </citation>
    <scope>NUCLEOTIDE SEQUENCE</scope>
    <source>
        <strain evidence="1">AVDCRST_MAG33</strain>
    </source>
</reference>
<gene>
    <name evidence="1" type="ORF">AVDCRST_MAG33-3404</name>
</gene>
<sequence length="46" mass="5263">MNTQPVLASEEIGLEPAAVAGRAIFAWDWYYYFMEARLVVRGVAYH</sequence>
<dbReference type="EMBL" id="CADCWK010000418">
    <property type="protein sequence ID" value="CAA9579116.1"/>
    <property type="molecule type" value="Genomic_DNA"/>
</dbReference>
<dbReference type="AlphaFoldDB" id="A0A6J4VHP0"/>
<proteinExistence type="predicted"/>
<evidence type="ECO:0000313" key="1">
    <source>
        <dbReference type="EMBL" id="CAA9579116.1"/>
    </source>
</evidence>
<organism evidence="1">
    <name type="scientific">uncultured Thermomicrobiales bacterium</name>
    <dbReference type="NCBI Taxonomy" id="1645740"/>
    <lineage>
        <taxon>Bacteria</taxon>
        <taxon>Pseudomonadati</taxon>
        <taxon>Thermomicrobiota</taxon>
        <taxon>Thermomicrobia</taxon>
        <taxon>Thermomicrobiales</taxon>
        <taxon>environmental samples</taxon>
    </lineage>
</organism>
<protein>
    <submittedName>
        <fullName evidence="1">Uncharacterized protein</fullName>
    </submittedName>
</protein>
<name>A0A6J4VHP0_9BACT</name>
<accession>A0A6J4VHP0</accession>